<dbReference type="InterPro" id="IPR011009">
    <property type="entry name" value="Kinase-like_dom_sf"/>
</dbReference>
<protein>
    <recommendedName>
        <fullName evidence="23">Serine/threonine-protein kinase STK11</fullName>
        <ecNumber evidence="6">2.7.11.1</ecNumber>
    </recommendedName>
</protein>
<dbReference type="GO" id="GO:0005524">
    <property type="term" value="F:ATP binding"/>
    <property type="evidence" value="ECO:0007669"/>
    <property type="project" value="UniProtKB-UniRule"/>
</dbReference>
<dbReference type="FunFam" id="3.30.200.20:FF:000235">
    <property type="entry name" value="serine/threonine-protein kinase STK11"/>
    <property type="match status" value="1"/>
</dbReference>
<dbReference type="GO" id="GO:0046872">
    <property type="term" value="F:metal ion binding"/>
    <property type="evidence" value="ECO:0007669"/>
    <property type="project" value="UniProtKB-KW"/>
</dbReference>
<dbReference type="PROSITE" id="PS50011">
    <property type="entry name" value="PROTEIN_KINASE_DOM"/>
    <property type="match status" value="1"/>
</dbReference>
<comment type="catalytic activity">
    <reaction evidence="21">
        <text>L-threonyl-[protein] + ATP = O-phospho-L-threonyl-[protein] + ADP + H(+)</text>
        <dbReference type="Rhea" id="RHEA:46608"/>
        <dbReference type="Rhea" id="RHEA-COMP:11060"/>
        <dbReference type="Rhea" id="RHEA-COMP:11605"/>
        <dbReference type="ChEBI" id="CHEBI:15378"/>
        <dbReference type="ChEBI" id="CHEBI:30013"/>
        <dbReference type="ChEBI" id="CHEBI:30616"/>
        <dbReference type="ChEBI" id="CHEBI:61977"/>
        <dbReference type="ChEBI" id="CHEBI:456216"/>
        <dbReference type="EC" id="2.7.11.1"/>
    </reaction>
</comment>
<keyword evidence="7" id="KW-0963">Cytoplasm</keyword>
<evidence type="ECO:0000256" key="12">
    <source>
        <dbReference type="ARBA" id="ARBA00022723"/>
    </source>
</evidence>
<dbReference type="EMBL" id="JBJQND010000008">
    <property type="protein sequence ID" value="KAL3869434.1"/>
    <property type="molecule type" value="Genomic_DNA"/>
</dbReference>
<dbReference type="PANTHER" id="PTHR24346">
    <property type="entry name" value="MAP/MICROTUBULE AFFINITY-REGULATING KINASE"/>
    <property type="match status" value="1"/>
</dbReference>
<dbReference type="Proteomes" id="UP001634394">
    <property type="component" value="Unassembled WGS sequence"/>
</dbReference>
<comment type="similarity">
    <text evidence="5">Belongs to the protein kinase superfamily. CAMK Ser/Thr protein kinase family. LKB1 subfamily.</text>
</comment>
<evidence type="ECO:0000256" key="2">
    <source>
        <dbReference type="ARBA" id="ARBA00001946"/>
    </source>
</evidence>
<keyword evidence="20" id="KW-0131">Cell cycle</keyword>
<evidence type="ECO:0000256" key="18">
    <source>
        <dbReference type="ARBA" id="ARBA00023211"/>
    </source>
</evidence>
<keyword evidence="13 24" id="KW-0547">Nucleotide-binding</keyword>
<feature type="compositionally biased region" description="Polar residues" evidence="26">
    <location>
        <begin position="379"/>
        <end position="394"/>
    </location>
</feature>
<dbReference type="GO" id="GO:0005737">
    <property type="term" value="C:cytoplasm"/>
    <property type="evidence" value="ECO:0007669"/>
    <property type="project" value="UniProtKB-SubCell"/>
</dbReference>
<evidence type="ECO:0000256" key="22">
    <source>
        <dbReference type="ARBA" id="ARBA00048679"/>
    </source>
</evidence>
<keyword evidence="12" id="KW-0479">Metal-binding</keyword>
<evidence type="ECO:0000256" key="3">
    <source>
        <dbReference type="ARBA" id="ARBA00004123"/>
    </source>
</evidence>
<comment type="caution">
    <text evidence="28">The sequence shown here is derived from an EMBL/GenBank/DDBJ whole genome shotgun (WGS) entry which is preliminary data.</text>
</comment>
<keyword evidence="18" id="KW-0464">Manganese</keyword>
<evidence type="ECO:0000256" key="13">
    <source>
        <dbReference type="ARBA" id="ARBA00022741"/>
    </source>
</evidence>
<dbReference type="FunFam" id="1.10.510.10:FF:000245">
    <property type="entry name" value="serine/threonine-protein kinase STK11"/>
    <property type="match status" value="1"/>
</dbReference>
<evidence type="ECO:0000256" key="4">
    <source>
        <dbReference type="ARBA" id="ARBA00004496"/>
    </source>
</evidence>
<name>A0ABD3W6C4_SINWO</name>
<comment type="cofactor">
    <cofactor evidence="1">
        <name>Mn(2+)</name>
        <dbReference type="ChEBI" id="CHEBI:29035"/>
    </cofactor>
</comment>
<dbReference type="PANTHER" id="PTHR24346:SF94">
    <property type="entry name" value="NON-SPECIFIC SERINE_THREONINE PROTEIN KINASE"/>
    <property type="match status" value="1"/>
</dbReference>
<reference evidence="28 29" key="1">
    <citation type="submission" date="2024-11" db="EMBL/GenBank/DDBJ databases">
        <title>Chromosome-level genome assembly of the freshwater bivalve Anodonta woodiana.</title>
        <authorList>
            <person name="Chen X."/>
        </authorList>
    </citation>
    <scope>NUCLEOTIDE SEQUENCE [LARGE SCALE GENOMIC DNA]</scope>
    <source>
        <strain evidence="28">MN2024</strain>
        <tissue evidence="28">Gills</tissue>
    </source>
</reference>
<evidence type="ECO:0000256" key="11">
    <source>
        <dbReference type="ARBA" id="ARBA00022703"/>
    </source>
</evidence>
<evidence type="ECO:0000256" key="21">
    <source>
        <dbReference type="ARBA" id="ARBA00047899"/>
    </source>
</evidence>
<dbReference type="GO" id="GO:0004674">
    <property type="term" value="F:protein serine/threonine kinase activity"/>
    <property type="evidence" value="ECO:0007669"/>
    <property type="project" value="UniProtKB-KW"/>
</dbReference>
<comment type="subcellular location">
    <subcellularLocation>
        <location evidence="4">Cytoplasm</location>
    </subcellularLocation>
    <subcellularLocation>
        <location evidence="3">Nucleus</location>
    </subcellularLocation>
</comment>
<keyword evidence="29" id="KW-1185">Reference proteome</keyword>
<keyword evidence="19" id="KW-0539">Nucleus</keyword>
<evidence type="ECO:0000256" key="9">
    <source>
        <dbReference type="ARBA" id="ARBA00022553"/>
    </source>
</evidence>
<dbReference type="AlphaFoldDB" id="A0ABD3W6C4"/>
<dbReference type="InterPro" id="IPR000719">
    <property type="entry name" value="Prot_kinase_dom"/>
</dbReference>
<evidence type="ECO:0000256" key="5">
    <source>
        <dbReference type="ARBA" id="ARBA00009985"/>
    </source>
</evidence>
<feature type="domain" description="Protein kinase" evidence="27">
    <location>
        <begin position="66"/>
        <end position="326"/>
    </location>
</feature>
<dbReference type="SMART" id="SM00220">
    <property type="entry name" value="S_TKc"/>
    <property type="match status" value="1"/>
</dbReference>
<keyword evidence="16 24" id="KW-0067">ATP-binding</keyword>
<evidence type="ECO:0000256" key="20">
    <source>
        <dbReference type="ARBA" id="ARBA00023306"/>
    </source>
</evidence>
<evidence type="ECO:0000256" key="10">
    <source>
        <dbReference type="ARBA" id="ARBA00022679"/>
    </source>
</evidence>
<evidence type="ECO:0000256" key="24">
    <source>
        <dbReference type="PROSITE-ProRule" id="PRU10141"/>
    </source>
</evidence>
<evidence type="ECO:0000256" key="8">
    <source>
        <dbReference type="ARBA" id="ARBA00022527"/>
    </source>
</evidence>
<dbReference type="InterPro" id="IPR008271">
    <property type="entry name" value="Ser/Thr_kinase_AS"/>
</dbReference>
<evidence type="ECO:0000256" key="25">
    <source>
        <dbReference type="RuleBase" id="RU000304"/>
    </source>
</evidence>
<gene>
    <name evidence="28" type="ORF">ACJMK2_042115</name>
</gene>
<evidence type="ECO:0000256" key="16">
    <source>
        <dbReference type="ARBA" id="ARBA00022840"/>
    </source>
</evidence>
<dbReference type="PROSITE" id="PS00108">
    <property type="entry name" value="PROTEIN_KINASE_ST"/>
    <property type="match status" value="1"/>
</dbReference>
<keyword evidence="8 25" id="KW-0723">Serine/threonine-protein kinase</keyword>
<dbReference type="EC" id="2.7.11.1" evidence="6"/>
<dbReference type="InterPro" id="IPR017441">
    <property type="entry name" value="Protein_kinase_ATP_BS"/>
</dbReference>
<keyword evidence="10" id="KW-0808">Transferase</keyword>
<feature type="region of interest" description="Disordered" evidence="26">
    <location>
        <begin position="375"/>
        <end position="427"/>
    </location>
</feature>
<dbReference type="GO" id="GO:0006974">
    <property type="term" value="P:DNA damage response"/>
    <property type="evidence" value="ECO:0007669"/>
    <property type="project" value="UniProtKB-KW"/>
</dbReference>
<dbReference type="CDD" id="cd14119">
    <property type="entry name" value="STKc_LKB1"/>
    <property type="match status" value="1"/>
</dbReference>
<evidence type="ECO:0000256" key="7">
    <source>
        <dbReference type="ARBA" id="ARBA00022490"/>
    </source>
</evidence>
<feature type="compositionally biased region" description="Basic residues" evidence="26">
    <location>
        <begin position="405"/>
        <end position="420"/>
    </location>
</feature>
<dbReference type="PROSITE" id="PS00107">
    <property type="entry name" value="PROTEIN_KINASE_ATP"/>
    <property type="match status" value="1"/>
</dbReference>
<evidence type="ECO:0000256" key="26">
    <source>
        <dbReference type="SAM" id="MobiDB-lite"/>
    </source>
</evidence>
<evidence type="ECO:0000256" key="1">
    <source>
        <dbReference type="ARBA" id="ARBA00001936"/>
    </source>
</evidence>
<keyword evidence="14" id="KW-0227">DNA damage</keyword>
<evidence type="ECO:0000256" key="19">
    <source>
        <dbReference type="ARBA" id="ARBA00023242"/>
    </source>
</evidence>
<dbReference type="InterPro" id="IPR039154">
    <property type="entry name" value="LKB1_c"/>
</dbReference>
<dbReference type="SUPFAM" id="SSF56112">
    <property type="entry name" value="Protein kinase-like (PK-like)"/>
    <property type="match status" value="1"/>
</dbReference>
<evidence type="ECO:0000259" key="27">
    <source>
        <dbReference type="PROSITE" id="PS50011"/>
    </source>
</evidence>
<keyword evidence="17" id="KW-0460">Magnesium</keyword>
<dbReference type="GO" id="GO:0005634">
    <property type="term" value="C:nucleus"/>
    <property type="evidence" value="ECO:0007669"/>
    <property type="project" value="UniProtKB-SubCell"/>
</dbReference>
<dbReference type="Pfam" id="PF00069">
    <property type="entry name" value="Pkinase"/>
    <property type="match status" value="1"/>
</dbReference>
<proteinExistence type="inferred from homology"/>
<dbReference type="Gene3D" id="3.30.200.20">
    <property type="entry name" value="Phosphorylase Kinase, domain 1"/>
    <property type="match status" value="1"/>
</dbReference>
<comment type="cofactor">
    <cofactor evidence="2">
        <name>Mg(2+)</name>
        <dbReference type="ChEBI" id="CHEBI:18420"/>
    </cofactor>
</comment>
<evidence type="ECO:0000256" key="15">
    <source>
        <dbReference type="ARBA" id="ARBA00022777"/>
    </source>
</evidence>
<evidence type="ECO:0000256" key="6">
    <source>
        <dbReference type="ARBA" id="ARBA00012513"/>
    </source>
</evidence>
<keyword evidence="9" id="KW-0597">Phosphoprotein</keyword>
<evidence type="ECO:0000313" key="29">
    <source>
        <dbReference type="Proteomes" id="UP001634394"/>
    </source>
</evidence>
<accession>A0ABD3W6C4</accession>
<evidence type="ECO:0000256" key="14">
    <source>
        <dbReference type="ARBA" id="ARBA00022763"/>
    </source>
</evidence>
<evidence type="ECO:0000313" key="28">
    <source>
        <dbReference type="EMBL" id="KAL3869434.1"/>
    </source>
</evidence>
<keyword evidence="11" id="KW-0053">Apoptosis</keyword>
<evidence type="ECO:0000256" key="23">
    <source>
        <dbReference type="ARBA" id="ARBA00068788"/>
    </source>
</evidence>
<dbReference type="Gene3D" id="1.10.510.10">
    <property type="entry name" value="Transferase(Phosphotransferase) domain 1"/>
    <property type="match status" value="1"/>
</dbReference>
<keyword evidence="15" id="KW-0418">Kinase</keyword>
<comment type="catalytic activity">
    <reaction evidence="22">
        <text>L-seryl-[protein] + ATP = O-phospho-L-seryl-[protein] + ADP + H(+)</text>
        <dbReference type="Rhea" id="RHEA:17989"/>
        <dbReference type="Rhea" id="RHEA-COMP:9863"/>
        <dbReference type="Rhea" id="RHEA-COMP:11604"/>
        <dbReference type="ChEBI" id="CHEBI:15378"/>
        <dbReference type="ChEBI" id="CHEBI:29999"/>
        <dbReference type="ChEBI" id="CHEBI:30616"/>
        <dbReference type="ChEBI" id="CHEBI:83421"/>
        <dbReference type="ChEBI" id="CHEBI:456216"/>
        <dbReference type="EC" id="2.7.11.1"/>
    </reaction>
</comment>
<dbReference type="GO" id="GO:0006915">
    <property type="term" value="P:apoptotic process"/>
    <property type="evidence" value="ECO:0007669"/>
    <property type="project" value="UniProtKB-KW"/>
</dbReference>
<sequence length="427" mass="49271">MAEGAAMQKFLELDSDQVHNFDGDHVMSFIHDDDNLDSGLPFIHHVDSDQIIYHPRRRRAKYIGKYLMGDVLGEGSYGKVKEILDTESLVRRAVKILKKRKLRKIPNGEQNVQREIQLLKRLKHQNIIQLIDVLQNEEKQKMYIVMEYCVSELQEMLESVPEKKFPLWQAHMYFVQLIEGLEYLHGKGIIHKDIKPSNLLVTTDETLKITDLGVAEELDAFSKDDTCRTSQGSPAFQPPEIANGLETFRGFKVDVWSTGVTLYNITTGLYPFEGENIYKLFENIGKGEYTIPDFVDKSLSSLIRGMLDYEASKRFSVEQIKQHEWFRRKLPRTSEIVRFPPLSDGDDLRSMTVVPFIEDMLCGEPSEDDEYENEDELQFVSNRTNQVTEHTPQNEILEEPVPDPKHKKRKGKAAGTRRNKFNACAQS</sequence>
<evidence type="ECO:0000256" key="17">
    <source>
        <dbReference type="ARBA" id="ARBA00022842"/>
    </source>
</evidence>
<feature type="binding site" evidence="24">
    <location>
        <position position="95"/>
    </location>
    <ligand>
        <name>ATP</name>
        <dbReference type="ChEBI" id="CHEBI:30616"/>
    </ligand>
</feature>
<organism evidence="28 29">
    <name type="scientific">Sinanodonta woodiana</name>
    <name type="common">Chinese pond mussel</name>
    <name type="synonym">Anodonta woodiana</name>
    <dbReference type="NCBI Taxonomy" id="1069815"/>
    <lineage>
        <taxon>Eukaryota</taxon>
        <taxon>Metazoa</taxon>
        <taxon>Spiralia</taxon>
        <taxon>Lophotrochozoa</taxon>
        <taxon>Mollusca</taxon>
        <taxon>Bivalvia</taxon>
        <taxon>Autobranchia</taxon>
        <taxon>Heteroconchia</taxon>
        <taxon>Palaeoheterodonta</taxon>
        <taxon>Unionida</taxon>
        <taxon>Unionoidea</taxon>
        <taxon>Unionidae</taxon>
        <taxon>Unioninae</taxon>
        <taxon>Sinanodonta</taxon>
    </lineage>
</organism>